<dbReference type="Pfam" id="PF03466">
    <property type="entry name" value="LysR_substrate"/>
    <property type="match status" value="1"/>
</dbReference>
<dbReference type="InterPro" id="IPR036390">
    <property type="entry name" value="WH_DNA-bd_sf"/>
</dbReference>
<dbReference type="Gene3D" id="1.10.10.10">
    <property type="entry name" value="Winged helix-like DNA-binding domain superfamily/Winged helix DNA-binding domain"/>
    <property type="match status" value="1"/>
</dbReference>
<accession>A0A415DSS9</accession>
<dbReference type="GO" id="GO:0003677">
    <property type="term" value="F:DNA binding"/>
    <property type="evidence" value="ECO:0007669"/>
    <property type="project" value="UniProtKB-KW"/>
</dbReference>
<organism evidence="6 7">
    <name type="scientific">Emergencia timonensis</name>
    <dbReference type="NCBI Taxonomy" id="1776384"/>
    <lineage>
        <taxon>Bacteria</taxon>
        <taxon>Bacillati</taxon>
        <taxon>Bacillota</taxon>
        <taxon>Clostridia</taxon>
        <taxon>Peptostreptococcales</taxon>
        <taxon>Anaerovoracaceae</taxon>
        <taxon>Emergencia</taxon>
    </lineage>
</organism>
<protein>
    <submittedName>
        <fullName evidence="6">LysR family transcriptional regulator</fullName>
    </submittedName>
</protein>
<dbReference type="OrthoDB" id="9803735at2"/>
<dbReference type="AlphaFoldDB" id="A0A415DSS9"/>
<keyword evidence="2" id="KW-0805">Transcription regulation</keyword>
<dbReference type="SUPFAM" id="SSF46785">
    <property type="entry name" value="Winged helix' DNA-binding domain"/>
    <property type="match status" value="1"/>
</dbReference>
<dbReference type="RefSeq" id="WP_118336740.1">
    <property type="nucleotide sequence ID" value="NZ_AP025567.1"/>
</dbReference>
<evidence type="ECO:0000256" key="3">
    <source>
        <dbReference type="ARBA" id="ARBA00023125"/>
    </source>
</evidence>
<reference evidence="6 7" key="1">
    <citation type="submission" date="2018-08" db="EMBL/GenBank/DDBJ databases">
        <title>A genome reference for cultivated species of the human gut microbiota.</title>
        <authorList>
            <person name="Zou Y."/>
            <person name="Xue W."/>
            <person name="Luo G."/>
        </authorList>
    </citation>
    <scope>NUCLEOTIDE SEQUENCE [LARGE SCALE GENOMIC DNA]</scope>
    <source>
        <strain evidence="6 7">AM07-24</strain>
    </source>
</reference>
<keyword evidence="4" id="KW-0804">Transcription</keyword>
<dbReference type="Pfam" id="PF00126">
    <property type="entry name" value="HTH_1"/>
    <property type="match status" value="1"/>
</dbReference>
<dbReference type="STRING" id="1776384.GCA_900086585_00331"/>
<evidence type="ECO:0000313" key="7">
    <source>
        <dbReference type="Proteomes" id="UP000284841"/>
    </source>
</evidence>
<proteinExistence type="inferred from homology"/>
<keyword evidence="7" id="KW-1185">Reference proteome</keyword>
<dbReference type="PRINTS" id="PR00039">
    <property type="entry name" value="HTHLYSR"/>
</dbReference>
<comment type="similarity">
    <text evidence="1">Belongs to the LysR transcriptional regulatory family.</text>
</comment>
<dbReference type="PROSITE" id="PS50931">
    <property type="entry name" value="HTH_LYSR"/>
    <property type="match status" value="1"/>
</dbReference>
<dbReference type="InterPro" id="IPR050950">
    <property type="entry name" value="HTH-type_LysR_regulators"/>
</dbReference>
<dbReference type="InterPro" id="IPR036388">
    <property type="entry name" value="WH-like_DNA-bd_sf"/>
</dbReference>
<dbReference type="InterPro" id="IPR000847">
    <property type="entry name" value="LysR_HTH_N"/>
</dbReference>
<sequence length="286" mass="32346">MEYKQIEAFIAIAELKNITKAADTLFVSQSALSYRLKTLEEEVGVTLVTRNKGIASIRLTAKGEEFLPIAREWQAVYRKALAFSTLSEVTTIRIAAPASVHEQYFKLYTQITEESSKARLSVSTYNSDAIPSVIENRDADIGFGFIYRNSPKLLVREIHSTPMALVERSKSARPADVVDPRTLDSAKAVLVKGIALDNPDSAAFYKSWFGGNMPFHMYVDSPSLLVKTLPEQGWCILPENHARRLREEPDFHFYELADTNFTLPLYLFLHKEAEETLKILVKKYFG</sequence>
<keyword evidence="3" id="KW-0238">DNA-binding</keyword>
<dbReference type="EMBL" id="QRMS01000011">
    <property type="protein sequence ID" value="RHJ82882.1"/>
    <property type="molecule type" value="Genomic_DNA"/>
</dbReference>
<evidence type="ECO:0000259" key="5">
    <source>
        <dbReference type="PROSITE" id="PS50931"/>
    </source>
</evidence>
<evidence type="ECO:0000256" key="2">
    <source>
        <dbReference type="ARBA" id="ARBA00023015"/>
    </source>
</evidence>
<dbReference type="SUPFAM" id="SSF53850">
    <property type="entry name" value="Periplasmic binding protein-like II"/>
    <property type="match status" value="1"/>
</dbReference>
<gene>
    <name evidence="6" type="ORF">DW099_19550</name>
</gene>
<evidence type="ECO:0000313" key="6">
    <source>
        <dbReference type="EMBL" id="RHJ82882.1"/>
    </source>
</evidence>
<evidence type="ECO:0000256" key="4">
    <source>
        <dbReference type="ARBA" id="ARBA00023163"/>
    </source>
</evidence>
<dbReference type="InterPro" id="IPR005119">
    <property type="entry name" value="LysR_subst-bd"/>
</dbReference>
<dbReference type="PANTHER" id="PTHR30419">
    <property type="entry name" value="HTH-TYPE TRANSCRIPTIONAL REGULATOR YBHD"/>
    <property type="match status" value="1"/>
</dbReference>
<dbReference type="GO" id="GO:0005829">
    <property type="term" value="C:cytosol"/>
    <property type="evidence" value="ECO:0007669"/>
    <property type="project" value="TreeGrafter"/>
</dbReference>
<feature type="domain" description="HTH lysR-type" evidence="5">
    <location>
        <begin position="1"/>
        <end position="60"/>
    </location>
</feature>
<comment type="caution">
    <text evidence="6">The sequence shown here is derived from an EMBL/GenBank/DDBJ whole genome shotgun (WGS) entry which is preliminary data.</text>
</comment>
<dbReference type="GO" id="GO:0003700">
    <property type="term" value="F:DNA-binding transcription factor activity"/>
    <property type="evidence" value="ECO:0007669"/>
    <property type="project" value="InterPro"/>
</dbReference>
<evidence type="ECO:0000256" key="1">
    <source>
        <dbReference type="ARBA" id="ARBA00009437"/>
    </source>
</evidence>
<name>A0A415DSS9_9FIRM</name>
<dbReference type="Proteomes" id="UP000284841">
    <property type="component" value="Unassembled WGS sequence"/>
</dbReference>